<feature type="transmembrane region" description="Helical" evidence="1">
    <location>
        <begin position="7"/>
        <end position="26"/>
    </location>
</feature>
<name>A0ABS2PS31_9STRE</name>
<sequence length="319" mass="36402">MKKTSKYNIYALFLGLLICTLVYISYKGYKTTNPTIEIHYEENQSSEIEKISLFGEQKQYVAIDFKNPEQGTSNISVSQNYVARVIYKQRDDEQSNEYQIDTGESVKVTLYGLNSEGAKVKELDLLAIIQKANLDGMITDVNAITYSGKDYLYIKLKTGDVDSSTHLFEIDSEQFTVNITLEKNSFYMTSVFSNAFELTNVNTLVRKYNLFVNSFELTVIDGKAVNLGKVNLPLVQPEIAKTLENGGKIYVRPLTEDFGSWFNTVGYWFATEGQNFIDAYAEDTSTGERTQIESYLDYENWIANHSEEINKVDPKDVFY</sequence>
<dbReference type="RefSeq" id="WP_205009641.1">
    <property type="nucleotide sequence ID" value="NZ_JAFBEH010000019.1"/>
</dbReference>
<keyword evidence="1" id="KW-0812">Transmembrane</keyword>
<keyword evidence="1" id="KW-0472">Membrane</keyword>
<dbReference type="Proteomes" id="UP000697472">
    <property type="component" value="Unassembled WGS sequence"/>
</dbReference>
<keyword evidence="3" id="KW-1185">Reference proteome</keyword>
<reference evidence="2 3" key="1">
    <citation type="submission" date="2021-01" db="EMBL/GenBank/DDBJ databases">
        <title>Genomic Encyclopedia of Type Strains, Phase IV (KMG-IV): sequencing the most valuable type-strain genomes for metagenomic binning, comparative biology and taxonomic classification.</title>
        <authorList>
            <person name="Goeker M."/>
        </authorList>
    </citation>
    <scope>NUCLEOTIDE SEQUENCE [LARGE SCALE GENOMIC DNA]</scope>
    <source>
        <strain evidence="2 3">DSM 27382</strain>
    </source>
</reference>
<accession>A0ABS2PS31</accession>
<dbReference type="EMBL" id="JAFBEH010000019">
    <property type="protein sequence ID" value="MBM7642800.1"/>
    <property type="molecule type" value="Genomic_DNA"/>
</dbReference>
<evidence type="ECO:0000256" key="1">
    <source>
        <dbReference type="SAM" id="Phobius"/>
    </source>
</evidence>
<gene>
    <name evidence="2" type="ORF">JOC28_001098</name>
</gene>
<evidence type="ECO:0000313" key="3">
    <source>
        <dbReference type="Proteomes" id="UP000697472"/>
    </source>
</evidence>
<keyword evidence="1" id="KW-1133">Transmembrane helix</keyword>
<protein>
    <submittedName>
        <fullName evidence="2">Uncharacterized protein</fullName>
    </submittedName>
</protein>
<organism evidence="2 3">
    <name type="scientific">Streptococcus loxodontisalivarius</name>
    <dbReference type="NCBI Taxonomy" id="1349415"/>
    <lineage>
        <taxon>Bacteria</taxon>
        <taxon>Bacillati</taxon>
        <taxon>Bacillota</taxon>
        <taxon>Bacilli</taxon>
        <taxon>Lactobacillales</taxon>
        <taxon>Streptococcaceae</taxon>
        <taxon>Streptococcus</taxon>
    </lineage>
</organism>
<proteinExistence type="predicted"/>
<comment type="caution">
    <text evidence="2">The sequence shown here is derived from an EMBL/GenBank/DDBJ whole genome shotgun (WGS) entry which is preliminary data.</text>
</comment>
<evidence type="ECO:0000313" key="2">
    <source>
        <dbReference type="EMBL" id="MBM7642800.1"/>
    </source>
</evidence>